<dbReference type="InterPro" id="IPR020449">
    <property type="entry name" value="Tscrpt_reg_AraC-type_HTH"/>
</dbReference>
<evidence type="ECO:0000256" key="1">
    <source>
        <dbReference type="ARBA" id="ARBA00023015"/>
    </source>
</evidence>
<proteinExistence type="predicted"/>
<dbReference type="InterPro" id="IPR009057">
    <property type="entry name" value="Homeodomain-like_sf"/>
</dbReference>
<dbReference type="InterPro" id="IPR018060">
    <property type="entry name" value="HTH_AraC"/>
</dbReference>
<feature type="domain" description="HTH araC/xylS-type" evidence="4">
    <location>
        <begin position="1"/>
        <end position="58"/>
    </location>
</feature>
<dbReference type="AlphaFoldDB" id="A0A645AJU2"/>
<evidence type="ECO:0000256" key="3">
    <source>
        <dbReference type="ARBA" id="ARBA00023163"/>
    </source>
</evidence>
<dbReference type="GO" id="GO:0043565">
    <property type="term" value="F:sequence-specific DNA binding"/>
    <property type="evidence" value="ECO:0007669"/>
    <property type="project" value="InterPro"/>
</dbReference>
<dbReference type="GO" id="GO:0003700">
    <property type="term" value="F:DNA-binding transcription factor activity"/>
    <property type="evidence" value="ECO:0007669"/>
    <property type="project" value="InterPro"/>
</dbReference>
<dbReference type="SUPFAM" id="SSF46689">
    <property type="entry name" value="Homeodomain-like"/>
    <property type="match status" value="1"/>
</dbReference>
<sequence>MSLGEWRQRLRYLRAVDALECGQSVQAISLDLGFSTPSAFIAMFQREAGLSPEQFRREFLANAA</sequence>
<dbReference type="EMBL" id="VSSQ01013918">
    <property type="protein sequence ID" value="MPM52561.1"/>
    <property type="molecule type" value="Genomic_DNA"/>
</dbReference>
<comment type="caution">
    <text evidence="5">The sequence shown here is derived from an EMBL/GenBank/DDBJ whole genome shotgun (WGS) entry which is preliminary data.</text>
</comment>
<keyword evidence="1" id="KW-0805">Transcription regulation</keyword>
<organism evidence="5">
    <name type="scientific">bioreactor metagenome</name>
    <dbReference type="NCBI Taxonomy" id="1076179"/>
    <lineage>
        <taxon>unclassified sequences</taxon>
        <taxon>metagenomes</taxon>
        <taxon>ecological metagenomes</taxon>
    </lineage>
</organism>
<evidence type="ECO:0000256" key="2">
    <source>
        <dbReference type="ARBA" id="ARBA00023125"/>
    </source>
</evidence>
<dbReference type="PROSITE" id="PS01124">
    <property type="entry name" value="HTH_ARAC_FAMILY_2"/>
    <property type="match status" value="1"/>
</dbReference>
<gene>
    <name evidence="5" type="ORF">SDC9_99321</name>
</gene>
<evidence type="ECO:0000259" key="4">
    <source>
        <dbReference type="PROSITE" id="PS01124"/>
    </source>
</evidence>
<keyword evidence="3" id="KW-0804">Transcription</keyword>
<dbReference type="PANTHER" id="PTHR11019:SF190">
    <property type="entry name" value="ARAC-FAMILY REGULATORY PROTEIN"/>
    <property type="match status" value="1"/>
</dbReference>
<dbReference type="Gene3D" id="1.10.10.60">
    <property type="entry name" value="Homeodomain-like"/>
    <property type="match status" value="1"/>
</dbReference>
<dbReference type="SMART" id="SM00342">
    <property type="entry name" value="HTH_ARAC"/>
    <property type="match status" value="1"/>
</dbReference>
<evidence type="ECO:0000313" key="5">
    <source>
        <dbReference type="EMBL" id="MPM52561.1"/>
    </source>
</evidence>
<dbReference type="Pfam" id="PF12833">
    <property type="entry name" value="HTH_18"/>
    <property type="match status" value="1"/>
</dbReference>
<keyword evidence="2" id="KW-0238">DNA-binding</keyword>
<reference evidence="5" key="1">
    <citation type="submission" date="2019-08" db="EMBL/GenBank/DDBJ databases">
        <authorList>
            <person name="Kucharzyk K."/>
            <person name="Murdoch R.W."/>
            <person name="Higgins S."/>
            <person name="Loffler F."/>
        </authorList>
    </citation>
    <scope>NUCLEOTIDE SEQUENCE</scope>
</reference>
<name>A0A645AJU2_9ZZZZ</name>
<accession>A0A645AJU2</accession>
<protein>
    <recommendedName>
        <fullName evidence="4">HTH araC/xylS-type domain-containing protein</fullName>
    </recommendedName>
</protein>
<dbReference type="PANTHER" id="PTHR11019">
    <property type="entry name" value="HTH-TYPE TRANSCRIPTIONAL REGULATOR NIMR"/>
    <property type="match status" value="1"/>
</dbReference>
<dbReference type="PRINTS" id="PR00032">
    <property type="entry name" value="HTHARAC"/>
</dbReference>